<keyword evidence="3" id="KW-1185">Reference proteome</keyword>
<accession>A0AA86PKZ4</accession>
<name>A0AA86PKZ4_9EUKA</name>
<evidence type="ECO:0000313" key="1">
    <source>
        <dbReference type="EMBL" id="CAI9941654.1"/>
    </source>
</evidence>
<protein>
    <submittedName>
        <fullName evidence="2">Hypothetical_protein</fullName>
    </submittedName>
</protein>
<proteinExistence type="predicted"/>
<dbReference type="EMBL" id="CAXDID020000109">
    <property type="protein sequence ID" value="CAL6029160.1"/>
    <property type="molecule type" value="Genomic_DNA"/>
</dbReference>
<evidence type="ECO:0000313" key="3">
    <source>
        <dbReference type="Proteomes" id="UP001642409"/>
    </source>
</evidence>
<comment type="caution">
    <text evidence="1">The sequence shown here is derived from an EMBL/GenBank/DDBJ whole genome shotgun (WGS) entry which is preliminary data.</text>
</comment>
<dbReference type="Proteomes" id="UP001642409">
    <property type="component" value="Unassembled WGS sequence"/>
</dbReference>
<organism evidence="1">
    <name type="scientific">Hexamita inflata</name>
    <dbReference type="NCBI Taxonomy" id="28002"/>
    <lineage>
        <taxon>Eukaryota</taxon>
        <taxon>Metamonada</taxon>
        <taxon>Diplomonadida</taxon>
        <taxon>Hexamitidae</taxon>
        <taxon>Hexamitinae</taxon>
        <taxon>Hexamita</taxon>
    </lineage>
</organism>
<dbReference type="AlphaFoldDB" id="A0AA86PKZ4"/>
<reference evidence="1" key="1">
    <citation type="submission" date="2023-06" db="EMBL/GenBank/DDBJ databases">
        <authorList>
            <person name="Kurt Z."/>
        </authorList>
    </citation>
    <scope>NUCLEOTIDE SEQUENCE</scope>
</reference>
<reference evidence="2 3" key="2">
    <citation type="submission" date="2024-07" db="EMBL/GenBank/DDBJ databases">
        <authorList>
            <person name="Akdeniz Z."/>
        </authorList>
    </citation>
    <scope>NUCLEOTIDE SEQUENCE [LARGE SCALE GENOMIC DNA]</scope>
</reference>
<sequence>MKRLCDQANCSQFQSNIYISTVSLSQLKTIQQQQQINQISIKELVIKCAGTNYKNILFYLLQSQPEILDYFPFQTLVSSQFISFYSSFGEDGFQLLVNAQLFLKHKSKYIQLSGEQYHVVPVYNPDHFYLTDVFKYSYGRWNCFFLFTM</sequence>
<gene>
    <name evidence="1" type="ORF">HINF_LOCUS29299</name>
    <name evidence="2" type="ORF">HINF_LOCUS32155</name>
</gene>
<dbReference type="EMBL" id="CATOUU010000695">
    <property type="protein sequence ID" value="CAI9941654.1"/>
    <property type="molecule type" value="Genomic_DNA"/>
</dbReference>
<evidence type="ECO:0000313" key="2">
    <source>
        <dbReference type="EMBL" id="CAL6029160.1"/>
    </source>
</evidence>